<dbReference type="PANTHER" id="PTHR43280:SF28">
    <property type="entry name" value="HTH-TYPE TRANSCRIPTIONAL ACTIVATOR RHAS"/>
    <property type="match status" value="1"/>
</dbReference>
<dbReference type="EMBL" id="DXAY01000150">
    <property type="protein sequence ID" value="HIZ74851.1"/>
    <property type="molecule type" value="Genomic_DNA"/>
</dbReference>
<dbReference type="SMART" id="SM00342">
    <property type="entry name" value="HTH_ARAC"/>
    <property type="match status" value="1"/>
</dbReference>
<dbReference type="InterPro" id="IPR018060">
    <property type="entry name" value="HTH_AraC"/>
</dbReference>
<reference evidence="5" key="1">
    <citation type="journal article" date="2021" name="PeerJ">
        <title>Extensive microbial diversity within the chicken gut microbiome revealed by metagenomics and culture.</title>
        <authorList>
            <person name="Gilroy R."/>
            <person name="Ravi A."/>
            <person name="Getino M."/>
            <person name="Pursley I."/>
            <person name="Horton D.L."/>
            <person name="Alikhan N.F."/>
            <person name="Baker D."/>
            <person name="Gharbi K."/>
            <person name="Hall N."/>
            <person name="Watson M."/>
            <person name="Adriaenssens E.M."/>
            <person name="Foster-Nyarko E."/>
            <person name="Jarju S."/>
            <person name="Secka A."/>
            <person name="Antonio M."/>
            <person name="Oren A."/>
            <person name="Chaudhuri R.R."/>
            <person name="La Ragione R."/>
            <person name="Hildebrand F."/>
            <person name="Pallen M.J."/>
        </authorList>
    </citation>
    <scope>NUCLEOTIDE SEQUENCE</scope>
    <source>
        <strain evidence="5">CHK196-3914</strain>
    </source>
</reference>
<name>A0A9D2G9Y7_9FIRM</name>
<organism evidence="5 6">
    <name type="scientific">Candidatus Mediterraneibacter stercoravium</name>
    <dbReference type="NCBI Taxonomy" id="2838685"/>
    <lineage>
        <taxon>Bacteria</taxon>
        <taxon>Bacillati</taxon>
        <taxon>Bacillota</taxon>
        <taxon>Clostridia</taxon>
        <taxon>Lachnospirales</taxon>
        <taxon>Lachnospiraceae</taxon>
        <taxon>Mediterraneibacter</taxon>
    </lineage>
</organism>
<evidence type="ECO:0000259" key="4">
    <source>
        <dbReference type="PROSITE" id="PS01124"/>
    </source>
</evidence>
<dbReference type="PROSITE" id="PS00041">
    <property type="entry name" value="HTH_ARAC_FAMILY_1"/>
    <property type="match status" value="1"/>
</dbReference>
<reference evidence="5" key="2">
    <citation type="submission" date="2021-04" db="EMBL/GenBank/DDBJ databases">
        <authorList>
            <person name="Gilroy R."/>
        </authorList>
    </citation>
    <scope>NUCLEOTIDE SEQUENCE</scope>
    <source>
        <strain evidence="5">CHK196-3914</strain>
    </source>
</reference>
<dbReference type="AlphaFoldDB" id="A0A9D2G9Y7"/>
<feature type="domain" description="HTH araC/xylS-type" evidence="4">
    <location>
        <begin position="190"/>
        <end position="288"/>
    </location>
</feature>
<dbReference type="InterPro" id="IPR037923">
    <property type="entry name" value="HTH-like"/>
</dbReference>
<dbReference type="Gene3D" id="2.60.120.10">
    <property type="entry name" value="Jelly Rolls"/>
    <property type="match status" value="1"/>
</dbReference>
<dbReference type="PROSITE" id="PS01124">
    <property type="entry name" value="HTH_ARAC_FAMILY_2"/>
    <property type="match status" value="1"/>
</dbReference>
<evidence type="ECO:0000256" key="1">
    <source>
        <dbReference type="ARBA" id="ARBA00023015"/>
    </source>
</evidence>
<sequence>MPGKKTKYLDDPIYKIYPDFPVLILDNYEWSEAEVKDSMHFHYYLEIGRCNRGAGQIVTEKTENTYRTGDITMIPPNLLHATRNRGDAVTSWSYLFIDIEDLLNIFRFPTGRNRERLMEVCHLGVQVIDRDNAERINCILEEINSLNTVREGMYKMQIITCLLQILMEMANMVHKETVPDDRNGEEIQILPAVDYIYTHYMEQIKVSTLAEMCHFSESYFRKVFLKTKGLPPLEYLNCIRIREAARMLLQTNLPIRVISERCGYQAVSSFERNFTKRMGKLPGKWRDEQRKSGIKYI</sequence>
<dbReference type="PANTHER" id="PTHR43280">
    <property type="entry name" value="ARAC-FAMILY TRANSCRIPTIONAL REGULATOR"/>
    <property type="match status" value="1"/>
</dbReference>
<dbReference type="GO" id="GO:0003700">
    <property type="term" value="F:DNA-binding transcription factor activity"/>
    <property type="evidence" value="ECO:0007669"/>
    <property type="project" value="InterPro"/>
</dbReference>
<keyword evidence="3" id="KW-0804">Transcription</keyword>
<dbReference type="InterPro" id="IPR009057">
    <property type="entry name" value="Homeodomain-like_sf"/>
</dbReference>
<dbReference type="SUPFAM" id="SSF46689">
    <property type="entry name" value="Homeodomain-like"/>
    <property type="match status" value="2"/>
</dbReference>
<comment type="caution">
    <text evidence="5">The sequence shown here is derived from an EMBL/GenBank/DDBJ whole genome shotgun (WGS) entry which is preliminary data.</text>
</comment>
<dbReference type="GO" id="GO:0043565">
    <property type="term" value="F:sequence-specific DNA binding"/>
    <property type="evidence" value="ECO:0007669"/>
    <property type="project" value="InterPro"/>
</dbReference>
<dbReference type="Pfam" id="PF12833">
    <property type="entry name" value="HTH_18"/>
    <property type="match status" value="1"/>
</dbReference>
<keyword evidence="1" id="KW-0805">Transcription regulation</keyword>
<gene>
    <name evidence="5" type="ORF">H9723_06375</name>
</gene>
<evidence type="ECO:0000256" key="3">
    <source>
        <dbReference type="ARBA" id="ARBA00023163"/>
    </source>
</evidence>
<evidence type="ECO:0000313" key="6">
    <source>
        <dbReference type="Proteomes" id="UP000824116"/>
    </source>
</evidence>
<evidence type="ECO:0000256" key="2">
    <source>
        <dbReference type="ARBA" id="ARBA00023125"/>
    </source>
</evidence>
<dbReference type="Proteomes" id="UP000824116">
    <property type="component" value="Unassembled WGS sequence"/>
</dbReference>
<dbReference type="InterPro" id="IPR014710">
    <property type="entry name" value="RmlC-like_jellyroll"/>
</dbReference>
<dbReference type="Gene3D" id="1.10.10.60">
    <property type="entry name" value="Homeodomain-like"/>
    <property type="match status" value="2"/>
</dbReference>
<proteinExistence type="predicted"/>
<accession>A0A9D2G9Y7</accession>
<dbReference type="InterPro" id="IPR018062">
    <property type="entry name" value="HTH_AraC-typ_CS"/>
</dbReference>
<protein>
    <submittedName>
        <fullName evidence="5">AraC family transcriptional regulator</fullName>
    </submittedName>
</protein>
<evidence type="ECO:0000313" key="5">
    <source>
        <dbReference type="EMBL" id="HIZ74851.1"/>
    </source>
</evidence>
<dbReference type="SUPFAM" id="SSF51215">
    <property type="entry name" value="Regulatory protein AraC"/>
    <property type="match status" value="1"/>
</dbReference>
<keyword evidence="2" id="KW-0238">DNA-binding</keyword>